<feature type="region of interest" description="Disordered" evidence="1">
    <location>
        <begin position="1357"/>
        <end position="1511"/>
    </location>
</feature>
<protein>
    <submittedName>
        <fullName evidence="2">Uncharacterized protein</fullName>
    </submittedName>
</protein>
<sequence length="1799" mass="203230">MILDPFCSFSGEDFTPEAHGFCISGAKSYLQCADRTRNFPEVPKEYLRLVGHSLAGALVARSVSLQYFFPDFSEDYLHFVLYVEKASLKYFTLQRQQIDGPLDPKKQSKKFKPPEHDSTFEEPLWISIENDRVYAILARFYSPPPPYPHIPLLPSFSFLNGTRNPNLVLKLIRIRSESYVLVQQHFVRPPLFPDQQLFASCLYSVNKYTTALMEMTSEKTEEAKHENTIITDRINTLWQSTQQDSRDEHNPDIFSHGSPSLSMSGSQAFNLSLPLSQLLQIAAPFLTIETEIINSISKKYLDTLSLVDLFVLREMNTRKHQVFVPFVTATTDPIQSHSFVETINSISSYLTQRNQTNPNNGPDIPTKEVVNILHKSTAKDILVQHSQSNLSSPQYTFRAHQSSYSQSTLSSSRSATTTNQVTSLSSLITSHSLIFAPYKDLIFMTHPTHFTLILDFAPQHPPTVSLCLSNSVLFKSLPKSSRPLDPLTTHFTAEKFGFGQSQRTTVLFQSNDNSTETPLNSPMSLSSFQTQNTSKPQPHMYFPFHIHTIPHHPPSSVHSSNPLTGHSIPKSFFSGKSLTRSRIFNVPHERKTNTSYLDLSTSSFFDQSIASSVSQTADPPLASSLILSYATDASPETIFPTIPSSDQTSQSLTLPTSSTRSRPTHTKNTPSPLSKLKTFFSRRRKDQLDDDFLFHHTSLHSVPDSVIRTLFPGQQEEKNLEPRKSIVPSRMVSSSTLMESPLSHSSSPMSQSTISLDSTPLGFKQRSLSPPSFIPHPLATITASPPLRYAQAISQYHAERKLHKNFEVEDKLSPETKSGTTKYSAYPSLDDAEMNIYQPTVPLNYTFDRITQTDQFEHFLLDATTGIVSQYHFNFRHIVESLTNLTPNTVTTLLHILLIHLNDTNLTRVLLRRYFLNSNVTMAPSIFHEILLALPFRALLEKEAFASMTELGQVLFTTSMRIQNLLKVGNIIMGRGTEGERYGVRMEIRDFAGWNGNNRDSFIPSKTGIGEKGNSFHYLWKLLNSLTLKVIDEQLETNTEEDRHHQLNNLKNYLLGFSSSSETDKKEEGSKLSITEPISVDDLFSPLSTSDENRLNWNDTEIELQKRRRNRRTDALYEMEDRIHTTLLGDQSLLPFSSPRRHHHFLTRGVQPMLKKGIAAPLAVDQNPNNALNDLADFIESMIFLDERSKTEKTSKRAVSFVVDGTSPMSKSISAANDEISDRDRTLAETFKHEIKEAIEQRKRERMEALFGVDDQPLREPSNPLSTPDRNTSNPKPHPFLIFNLFTDQPLEQMPSHGLSQFIMQRSAEKLMKQRHPNSHNGRLSDSSPRHGIFPASSPTLSYVADNVDWDAFEENLSDDDRSSDASLDLDERPSHQTAPPNQPKPGHAMMEMFEAEKTSERQHAPSTTVVGSLNSACEDPERRETDERMPLETDEESSADSKSDSSNDSDDQSPTVPSSSVHLSSSPELPDPNGSPLQTHRDSLPHQSHHPSTRIATTSISDIPLLPPSLEDSKVYHDEQIRRSTDYFYMLDLIATNTRDDESKYHNYAQPSLSPMIARELSPRAPPRTQKPLKSKQSILSRRHPRFESFPSFLSYFASLFLDVEESNGIEAVKAVISHVRHRKREKELIIRYLIALKELRIETSPSIEERTGQNLETICNLFPTSWLQLLRHNLVPYSLSDLVDAIHQNGMFTMSHASSFPPSMPTFSPFNSFKIIRIGTITDKSHPYVPLKSVISPTARYFSPNVVFVTPSYFNLITPFHQNLPVDSSLPYSLQTPIRAPPDDSLVTPIPNPLTDI</sequence>
<feature type="compositionally biased region" description="Polar residues" evidence="1">
    <location>
        <begin position="1405"/>
        <end position="1416"/>
    </location>
</feature>
<feature type="region of interest" description="Disordered" evidence="1">
    <location>
        <begin position="1250"/>
        <end position="1276"/>
    </location>
</feature>
<dbReference type="Proteomes" id="UP001281761">
    <property type="component" value="Unassembled WGS sequence"/>
</dbReference>
<accession>A0ABQ9YCL7</accession>
<comment type="caution">
    <text evidence="2">The sequence shown here is derived from an EMBL/GenBank/DDBJ whole genome shotgun (WGS) entry which is preliminary data.</text>
</comment>
<feature type="region of interest" description="Disordered" evidence="1">
    <location>
        <begin position="638"/>
        <end position="674"/>
    </location>
</feature>
<feature type="compositionally biased region" description="Basic and acidic residues" evidence="1">
    <location>
        <begin position="1420"/>
        <end position="1432"/>
    </location>
</feature>
<gene>
    <name evidence="2" type="ORF">BLNAU_3638</name>
</gene>
<feature type="region of interest" description="Disordered" evidence="1">
    <location>
        <begin position="512"/>
        <end position="532"/>
    </location>
</feature>
<evidence type="ECO:0000256" key="1">
    <source>
        <dbReference type="SAM" id="MobiDB-lite"/>
    </source>
</evidence>
<feature type="region of interest" description="Disordered" evidence="1">
    <location>
        <begin position="1310"/>
        <end position="1335"/>
    </location>
</feature>
<evidence type="ECO:0000313" key="3">
    <source>
        <dbReference type="Proteomes" id="UP001281761"/>
    </source>
</evidence>
<feature type="compositionally biased region" description="Polar residues" evidence="1">
    <location>
        <begin position="1263"/>
        <end position="1275"/>
    </location>
</feature>
<feature type="compositionally biased region" description="Low complexity" evidence="1">
    <location>
        <begin position="644"/>
        <end position="661"/>
    </location>
</feature>
<feature type="compositionally biased region" description="Basic and acidic residues" evidence="1">
    <location>
        <begin position="1359"/>
        <end position="1375"/>
    </location>
</feature>
<evidence type="ECO:0000313" key="2">
    <source>
        <dbReference type="EMBL" id="KAK2961516.1"/>
    </source>
</evidence>
<dbReference type="EMBL" id="JARBJD010000016">
    <property type="protein sequence ID" value="KAK2961516.1"/>
    <property type="molecule type" value="Genomic_DNA"/>
</dbReference>
<organism evidence="2 3">
    <name type="scientific">Blattamonas nauphoetae</name>
    <dbReference type="NCBI Taxonomy" id="2049346"/>
    <lineage>
        <taxon>Eukaryota</taxon>
        <taxon>Metamonada</taxon>
        <taxon>Preaxostyla</taxon>
        <taxon>Oxymonadida</taxon>
        <taxon>Blattamonas</taxon>
    </lineage>
</organism>
<proteinExistence type="predicted"/>
<keyword evidence="3" id="KW-1185">Reference proteome</keyword>
<reference evidence="2 3" key="1">
    <citation type="journal article" date="2022" name="bioRxiv">
        <title>Genomics of Preaxostyla Flagellates Illuminates Evolutionary Transitions and the Path Towards Mitochondrial Loss.</title>
        <authorList>
            <person name="Novak L.V.F."/>
            <person name="Treitli S.C."/>
            <person name="Pyrih J."/>
            <person name="Halakuc P."/>
            <person name="Pipaliya S.V."/>
            <person name="Vacek V."/>
            <person name="Brzon O."/>
            <person name="Soukal P."/>
            <person name="Eme L."/>
            <person name="Dacks J.B."/>
            <person name="Karnkowska A."/>
            <person name="Elias M."/>
            <person name="Hampl V."/>
        </authorList>
    </citation>
    <scope>NUCLEOTIDE SEQUENCE [LARGE SCALE GENOMIC DNA]</scope>
    <source>
        <strain evidence="2">NAU3</strain>
        <tissue evidence="2">Gut</tissue>
    </source>
</reference>
<feature type="compositionally biased region" description="Low complexity" evidence="1">
    <location>
        <begin position="1453"/>
        <end position="1469"/>
    </location>
</feature>
<name>A0ABQ9YCL7_9EUKA</name>
<feature type="compositionally biased region" description="Basic and acidic residues" evidence="1">
    <location>
        <begin position="1395"/>
        <end position="1404"/>
    </location>
</feature>